<feature type="compositionally biased region" description="Polar residues" evidence="8">
    <location>
        <begin position="486"/>
        <end position="498"/>
    </location>
</feature>
<dbReference type="InterPro" id="IPR017956">
    <property type="entry name" value="AT_hook_DNA-bd_motif"/>
</dbReference>
<feature type="region of interest" description="Disordered" evidence="8">
    <location>
        <begin position="410"/>
        <end position="431"/>
    </location>
</feature>
<evidence type="ECO:0000313" key="10">
    <source>
        <dbReference type="Proteomes" id="UP001341245"/>
    </source>
</evidence>
<feature type="compositionally biased region" description="Basic and acidic residues" evidence="8">
    <location>
        <begin position="332"/>
        <end position="343"/>
    </location>
</feature>
<dbReference type="SMART" id="SM00384">
    <property type="entry name" value="AT_hook"/>
    <property type="match status" value="4"/>
</dbReference>
<evidence type="ECO:0000256" key="4">
    <source>
        <dbReference type="ARBA" id="ARBA00023172"/>
    </source>
</evidence>
<feature type="compositionally biased region" description="Basic residues" evidence="8">
    <location>
        <begin position="170"/>
        <end position="179"/>
    </location>
</feature>
<keyword evidence="4" id="KW-0233">DNA recombination</keyword>
<keyword evidence="10" id="KW-1185">Reference proteome</keyword>
<feature type="compositionally biased region" description="Basic and acidic residues" evidence="8">
    <location>
        <begin position="669"/>
        <end position="678"/>
    </location>
</feature>
<keyword evidence="6" id="KW-0539">Nucleus</keyword>
<keyword evidence="5" id="KW-0234">DNA repair</keyword>
<evidence type="ECO:0000313" key="9">
    <source>
        <dbReference type="EMBL" id="KAK6003481.1"/>
    </source>
</evidence>
<proteinExistence type="inferred from homology"/>
<sequence>MSSPSLPSLSSLHPVPRAQGFVTARSVLADLGLQHDRSTDVIAPTEKPKRGRPKKAVSTHDAPARPPAHKTTTTTEDMPVLDDVAAKPKTRNRQATTTTNEQEGAVVAPPKRGRPKKAIAIDDAAIAPADTVEASKPAVRQRRKKATEPTDEVDNNAAAAAAAGMSKPLPKPHKTKASSKSKSIVGDSTAIPEVPAVNNAQVDTDVPHIVQVETPIEVLDLDLDLDLAPRRRRDWTPPTESFLPPSFQQSSDASPNLEPAANHDPEGDDSGDVPSALDFTRLMGDFAYQQDSARPVPSLSRTPSDGPTTKRKRLDPVDVTATEGPKKRKKKAAEPKKPKEPKPKPPKKPKAPKKKPLTITALATAAYLPQSASTDTDQTKLISDFFPQPQFDAVALPDEVAAVKTTGSMKNVHAAEDKPAPKRKRTAKKVQITVPEVHIKLDSPEAARENAKRQQWLFGSSSQLAAAESPTELRDLQQALKESEDMISSQQMETSRATSYAHVPAAPHGTSLSIGQADRALWMSAARDFEDSTFASDESRDNGGLVVASESLQPRYPPSSAKSASVPEVRPQVEVLTISSSAPRELESPDSGYVDVGHVGGASPSVTRLSDRPMELPSATLKTRAVTSGESKLSDFISLDTTPETEALPRRALGARDPNTNITRQAANAEDKKSDVSPRKPTTKPSTVCLDSLKKRSVGRPRKKISDAAQISPIAIKQVFVDSSTSLAREDARQRFLAISPTRESRQPSQGGLHNIPPNTTLIPHSKSRNMLPKSGSAPNHVSPTRPRGRPRRSASPDDLPVPSQLQKLPSFPSTTPQRAPVAELSSDYLDIDAISDIDVMTHTVSPPRRLPTSPPKGTLEFDRPPPPPLPTLAGSTTRCSAKQLLAEWPGIAPALFPKITKTVRSTPPSHDHKNPTWHEKMLLYDPIVLEDLTLWLNVQGVRIEVSVPKAVKGKGKKKADVSEAVEEATELVQEELQPWMVQKWCEEHSICCLWKEGLRGGVRQKY</sequence>
<feature type="compositionally biased region" description="Polar residues" evidence="8">
    <location>
        <begin position="93"/>
        <end position="102"/>
    </location>
</feature>
<evidence type="ECO:0000256" key="1">
    <source>
        <dbReference type="ARBA" id="ARBA00004123"/>
    </source>
</evidence>
<protein>
    <recommendedName>
        <fullName evidence="7">Structure-specific endonuclease subunit SLX4</fullName>
    </recommendedName>
</protein>
<evidence type="ECO:0000256" key="5">
    <source>
        <dbReference type="ARBA" id="ARBA00023204"/>
    </source>
</evidence>
<dbReference type="Proteomes" id="UP001341245">
    <property type="component" value="Unassembled WGS sequence"/>
</dbReference>
<feature type="compositionally biased region" description="Basic residues" evidence="8">
    <location>
        <begin position="344"/>
        <end position="356"/>
    </location>
</feature>
<keyword evidence="3" id="KW-0227">DNA damage</keyword>
<evidence type="ECO:0000256" key="6">
    <source>
        <dbReference type="ARBA" id="ARBA00023242"/>
    </source>
</evidence>
<evidence type="ECO:0000256" key="7">
    <source>
        <dbReference type="ARBA" id="ARBA00029496"/>
    </source>
</evidence>
<feature type="region of interest" description="Disordered" evidence="8">
    <location>
        <begin position="30"/>
        <end position="203"/>
    </location>
</feature>
<gene>
    <name evidence="9" type="ORF">QM012_009252</name>
</gene>
<name>A0ABR0TGA7_AURPU</name>
<feature type="region of interest" description="Disordered" evidence="8">
    <location>
        <begin position="843"/>
        <end position="869"/>
    </location>
</feature>
<comment type="caution">
    <text evidence="9">The sequence shown here is derived from an EMBL/GenBank/DDBJ whole genome shotgun (WGS) entry which is preliminary data.</text>
</comment>
<organism evidence="9 10">
    <name type="scientific">Aureobasidium pullulans</name>
    <name type="common">Black yeast</name>
    <name type="synonym">Pullularia pullulans</name>
    <dbReference type="NCBI Taxonomy" id="5580"/>
    <lineage>
        <taxon>Eukaryota</taxon>
        <taxon>Fungi</taxon>
        <taxon>Dikarya</taxon>
        <taxon>Ascomycota</taxon>
        <taxon>Pezizomycotina</taxon>
        <taxon>Dothideomycetes</taxon>
        <taxon>Dothideomycetidae</taxon>
        <taxon>Dothideales</taxon>
        <taxon>Saccotheciaceae</taxon>
        <taxon>Aureobasidium</taxon>
    </lineage>
</organism>
<feature type="compositionally biased region" description="Low complexity" evidence="8">
    <location>
        <begin position="121"/>
        <end position="130"/>
    </location>
</feature>
<feature type="region of interest" description="Disordered" evidence="8">
    <location>
        <begin position="461"/>
        <end position="511"/>
    </location>
</feature>
<dbReference type="EMBL" id="JASGXD010000009">
    <property type="protein sequence ID" value="KAK6003481.1"/>
    <property type="molecule type" value="Genomic_DNA"/>
</dbReference>
<evidence type="ECO:0000256" key="8">
    <source>
        <dbReference type="SAM" id="MobiDB-lite"/>
    </source>
</evidence>
<feature type="region of interest" description="Disordered" evidence="8">
    <location>
        <begin position="532"/>
        <end position="708"/>
    </location>
</feature>
<dbReference type="Pfam" id="PF09494">
    <property type="entry name" value="Slx4"/>
    <property type="match status" value="1"/>
</dbReference>
<comment type="similarity">
    <text evidence="2">Belongs to the SLX4 family.</text>
</comment>
<feature type="region of interest" description="Disordered" evidence="8">
    <location>
        <begin position="231"/>
        <end position="358"/>
    </location>
</feature>
<reference evidence="9 10" key="1">
    <citation type="submission" date="2023-11" db="EMBL/GenBank/DDBJ databases">
        <title>Draft genome sequence and annotation of the polyextremotolerant black yeast-like fungus Aureobasidium pullulans NRRL 62042.</title>
        <authorList>
            <person name="Dielentheis-Frenken M.R.E."/>
            <person name="Wibberg D."/>
            <person name="Blank L.M."/>
            <person name="Tiso T."/>
        </authorList>
    </citation>
    <scope>NUCLEOTIDE SEQUENCE [LARGE SCALE GENOMIC DNA]</scope>
    <source>
        <strain evidence="9 10">NRRL 62042</strain>
    </source>
</reference>
<feature type="compositionally biased region" description="Polar residues" evidence="8">
    <location>
        <begin position="804"/>
        <end position="818"/>
    </location>
</feature>
<feature type="region of interest" description="Disordered" evidence="8">
    <location>
        <begin position="739"/>
        <end position="820"/>
    </location>
</feature>
<evidence type="ECO:0000256" key="2">
    <source>
        <dbReference type="ARBA" id="ARBA00006661"/>
    </source>
</evidence>
<dbReference type="Pfam" id="PF02178">
    <property type="entry name" value="AT_hook"/>
    <property type="match status" value="4"/>
</dbReference>
<feature type="compositionally biased region" description="Polar residues" evidence="8">
    <location>
        <begin position="747"/>
        <end position="763"/>
    </location>
</feature>
<comment type="subcellular location">
    <subcellularLocation>
        <location evidence="1">Nucleus</location>
    </subcellularLocation>
</comment>
<evidence type="ECO:0000256" key="3">
    <source>
        <dbReference type="ARBA" id="ARBA00022763"/>
    </source>
</evidence>
<dbReference type="InterPro" id="IPR018574">
    <property type="entry name" value="Structure-sp_endonuc_su_Slx4"/>
</dbReference>
<accession>A0ABR0TGA7</accession>